<dbReference type="RefSeq" id="WP_071861899.1">
    <property type="nucleotide sequence ID" value="NZ_JBHLVS010000013.1"/>
</dbReference>
<evidence type="ECO:0000313" key="2">
    <source>
        <dbReference type="EMBL" id="OJG35931.1"/>
    </source>
</evidence>
<comment type="caution">
    <text evidence="2">The sequence shown here is derived from an EMBL/GenBank/DDBJ whole genome shotgun (WGS) entry which is preliminary data.</text>
</comment>
<feature type="transmembrane region" description="Helical" evidence="1">
    <location>
        <begin position="165"/>
        <end position="186"/>
    </location>
</feature>
<dbReference type="EMBL" id="JXKM01000004">
    <property type="protein sequence ID" value="OJG35931.1"/>
    <property type="molecule type" value="Genomic_DNA"/>
</dbReference>
<keyword evidence="1" id="KW-0812">Transmembrane</keyword>
<proteinExistence type="predicted"/>
<reference evidence="2 3" key="1">
    <citation type="submission" date="2014-12" db="EMBL/GenBank/DDBJ databases">
        <title>Draft genome sequences of 29 type strains of Enterococci.</title>
        <authorList>
            <person name="Zhong Z."/>
            <person name="Sun Z."/>
            <person name="Liu W."/>
            <person name="Zhang W."/>
            <person name="Zhang H."/>
        </authorList>
    </citation>
    <scope>NUCLEOTIDE SEQUENCE [LARGE SCALE GENOMIC DNA]</scope>
    <source>
        <strain evidence="2 3">DSM 22802</strain>
    </source>
</reference>
<evidence type="ECO:0000313" key="3">
    <source>
        <dbReference type="Proteomes" id="UP000183700"/>
    </source>
</evidence>
<evidence type="ECO:0000256" key="1">
    <source>
        <dbReference type="SAM" id="Phobius"/>
    </source>
</evidence>
<evidence type="ECO:0008006" key="4">
    <source>
        <dbReference type="Google" id="ProtNLM"/>
    </source>
</evidence>
<dbReference type="Proteomes" id="UP000183700">
    <property type="component" value="Unassembled WGS sequence"/>
</dbReference>
<dbReference type="Pfam" id="PF12679">
    <property type="entry name" value="ABC2_membrane_2"/>
    <property type="match status" value="1"/>
</dbReference>
<dbReference type="PANTHER" id="PTHR37305">
    <property type="entry name" value="INTEGRAL MEMBRANE PROTEIN-RELATED"/>
    <property type="match status" value="1"/>
</dbReference>
<dbReference type="AlphaFoldDB" id="A0A1L8SV39"/>
<dbReference type="GO" id="GO:0005886">
    <property type="term" value="C:plasma membrane"/>
    <property type="evidence" value="ECO:0007669"/>
    <property type="project" value="UniProtKB-SubCell"/>
</dbReference>
<dbReference type="OrthoDB" id="2939831at2"/>
<dbReference type="PANTHER" id="PTHR37305:SF1">
    <property type="entry name" value="MEMBRANE PROTEIN"/>
    <property type="match status" value="1"/>
</dbReference>
<organism evidence="2 3">
    <name type="scientific">Enterococcus devriesei</name>
    <dbReference type="NCBI Taxonomy" id="319970"/>
    <lineage>
        <taxon>Bacteria</taxon>
        <taxon>Bacillati</taxon>
        <taxon>Bacillota</taxon>
        <taxon>Bacilli</taxon>
        <taxon>Lactobacillales</taxon>
        <taxon>Enterococcaceae</taxon>
        <taxon>Enterococcus</taxon>
    </lineage>
</organism>
<accession>A0A1L8SV39</accession>
<name>A0A1L8SV39_9ENTE</name>
<feature type="transmembrane region" description="Helical" evidence="1">
    <location>
        <begin position="349"/>
        <end position="372"/>
    </location>
</feature>
<keyword evidence="3" id="KW-1185">Reference proteome</keyword>
<keyword evidence="1" id="KW-1133">Transmembrane helix</keyword>
<dbReference type="GO" id="GO:0140359">
    <property type="term" value="F:ABC-type transporter activity"/>
    <property type="evidence" value="ECO:0007669"/>
    <property type="project" value="InterPro"/>
</dbReference>
<feature type="transmembrane region" description="Helical" evidence="1">
    <location>
        <begin position="16"/>
        <end position="36"/>
    </location>
</feature>
<keyword evidence="1" id="KW-0472">Membrane</keyword>
<feature type="transmembrane region" description="Helical" evidence="1">
    <location>
        <begin position="301"/>
        <end position="329"/>
    </location>
</feature>
<protein>
    <recommendedName>
        <fullName evidence="4">ABC transporter permease</fullName>
    </recommendedName>
</protein>
<feature type="transmembrane region" description="Helical" evidence="1">
    <location>
        <begin position="267"/>
        <end position="289"/>
    </location>
</feature>
<dbReference type="STRING" id="319970.RV00_GL002075"/>
<sequence length="386" mass="43829">MGILKFEFIKIFKNKSFIGAGIIILMSLFALFYIQFFNSQLTGGHSSLDSRSSIERNLNFAKEYQGELTDGKVKTIVSDYLDIYREKTLAKRDYFDYFQWAVVDTFTVPSRNENIYNKMLEAIEKKEPYTIDQVNLLSMKEVGFKKTDFPIKIGNFKTWSDLFKVTAGAFIPVALFVILFCSLLFANDTTKNILPLLLSTRYGRTKMISSKLLVGTLLTIGTFLMVQGIILVVFGSYYGFSGWDVSVQANLDWKIFDFPLGWTNLQAYLFGLAFHLIGLLFIAGITMFISSLSGSPFSALAISLGIFFLPQVLTNVFLAGIPNKILYLFPINTMSIDKVMLWMSRDNLFFFHSFLANIALTVGVMFVLKIVFDGVTYFRMKRLSVA</sequence>
<feature type="transmembrane region" description="Helical" evidence="1">
    <location>
        <begin position="212"/>
        <end position="238"/>
    </location>
</feature>
<gene>
    <name evidence="2" type="ORF">RV00_GL002075</name>
</gene>